<comment type="caution">
    <text evidence="3">The sequence shown here is derived from an EMBL/GenBank/DDBJ whole genome shotgun (WGS) entry which is preliminary data.</text>
</comment>
<dbReference type="InterPro" id="IPR032465">
    <property type="entry name" value="ACMSD"/>
</dbReference>
<dbReference type="PANTHER" id="PTHR21240">
    <property type="entry name" value="2-AMINO-3-CARBOXYLMUCONATE-6-SEMIALDEHYDE DECARBOXYLASE"/>
    <property type="match status" value="1"/>
</dbReference>
<evidence type="ECO:0000256" key="1">
    <source>
        <dbReference type="ARBA" id="ARBA00023239"/>
    </source>
</evidence>
<dbReference type="SUPFAM" id="SSF51556">
    <property type="entry name" value="Metallo-dependent hydrolases"/>
    <property type="match status" value="1"/>
</dbReference>
<dbReference type="EMBL" id="JACLAW010000003">
    <property type="protein sequence ID" value="MBC2664816.1"/>
    <property type="molecule type" value="Genomic_DNA"/>
</dbReference>
<feature type="domain" description="Amidohydrolase-related" evidence="2">
    <location>
        <begin position="4"/>
        <end position="278"/>
    </location>
</feature>
<accession>A0A7X1FPY6</accession>
<evidence type="ECO:0000313" key="4">
    <source>
        <dbReference type="Proteomes" id="UP000566813"/>
    </source>
</evidence>
<dbReference type="GO" id="GO:0016831">
    <property type="term" value="F:carboxy-lyase activity"/>
    <property type="evidence" value="ECO:0007669"/>
    <property type="project" value="InterPro"/>
</dbReference>
<reference evidence="3 4" key="1">
    <citation type="submission" date="2020-08" db="EMBL/GenBank/DDBJ databases">
        <title>The genome sequence of type strain Novosphingobium flavum NBRC 111647.</title>
        <authorList>
            <person name="Liu Y."/>
        </authorList>
    </citation>
    <scope>NUCLEOTIDE SEQUENCE [LARGE SCALE GENOMIC DNA]</scope>
    <source>
        <strain evidence="3 4">NBRC 111647</strain>
    </source>
</reference>
<keyword evidence="3" id="KW-0378">Hydrolase</keyword>
<name>A0A7X1FPY6_9SPHN</name>
<dbReference type="InterPro" id="IPR006680">
    <property type="entry name" value="Amidohydro-rel"/>
</dbReference>
<proteinExistence type="predicted"/>
<gene>
    <name evidence="3" type="ORF">H7F51_04725</name>
</gene>
<dbReference type="Pfam" id="PF04909">
    <property type="entry name" value="Amidohydro_2"/>
    <property type="match status" value="1"/>
</dbReference>
<dbReference type="AlphaFoldDB" id="A0A7X1FPY6"/>
<dbReference type="GO" id="GO:0016787">
    <property type="term" value="F:hydrolase activity"/>
    <property type="evidence" value="ECO:0007669"/>
    <property type="project" value="UniProtKB-KW"/>
</dbReference>
<protein>
    <submittedName>
        <fullName evidence="3">Amidohydrolase</fullName>
    </submittedName>
</protein>
<keyword evidence="4" id="KW-1185">Reference proteome</keyword>
<dbReference type="Gene3D" id="3.20.20.140">
    <property type="entry name" value="Metal-dependent hydrolases"/>
    <property type="match status" value="1"/>
</dbReference>
<keyword evidence="1" id="KW-0456">Lyase</keyword>
<sequence length="293" mass="32120">MKIIDTHPHVVSEDSVRYPISPLGERRSDWSHERSVTTEQLIDAMDSAGIAKAALVHSSTTYGFACGYVADAVAAYPDRLTGVFSMNVLADDAVHTMRKWFAKGLTGMRIYVKGTTVTTAWLSLDDPRLFPVYACAADLGITVAVNVNAVDGFEALEAAMQRFPEVNFFLDHAGRADYSDGAPFTAAGPLLRLARHPNLFLKVTSVNFLKGKGWDRPAPILERLVSEFGADRIAWGSNYPASEGSMKDLLDMAMRGCATLSDEDREWIFSRTALRLYPSLTSNREQASARSCG</sequence>
<organism evidence="3 4">
    <name type="scientific">Novosphingobium flavum</name>
    <dbReference type="NCBI Taxonomy" id="1778672"/>
    <lineage>
        <taxon>Bacteria</taxon>
        <taxon>Pseudomonadati</taxon>
        <taxon>Pseudomonadota</taxon>
        <taxon>Alphaproteobacteria</taxon>
        <taxon>Sphingomonadales</taxon>
        <taxon>Sphingomonadaceae</taxon>
        <taxon>Novosphingobium</taxon>
    </lineage>
</organism>
<dbReference type="Proteomes" id="UP000566813">
    <property type="component" value="Unassembled WGS sequence"/>
</dbReference>
<evidence type="ECO:0000313" key="3">
    <source>
        <dbReference type="EMBL" id="MBC2664816.1"/>
    </source>
</evidence>
<dbReference type="RefSeq" id="WP_185663081.1">
    <property type="nucleotide sequence ID" value="NZ_JACLAW010000003.1"/>
</dbReference>
<evidence type="ECO:0000259" key="2">
    <source>
        <dbReference type="Pfam" id="PF04909"/>
    </source>
</evidence>
<dbReference type="InterPro" id="IPR032466">
    <property type="entry name" value="Metal_Hydrolase"/>
</dbReference>